<reference evidence="1 2" key="1">
    <citation type="submission" date="2016-01" db="EMBL/GenBank/DDBJ databases">
        <authorList>
            <person name="Oliw E.H."/>
        </authorList>
    </citation>
    <scope>NUCLEOTIDE SEQUENCE [LARGE SCALE GENOMIC DNA]</scope>
    <source>
        <strain evidence="1">LMG 22029</strain>
    </source>
</reference>
<dbReference type="Proteomes" id="UP000054893">
    <property type="component" value="Unassembled WGS sequence"/>
</dbReference>
<evidence type="ECO:0000313" key="2">
    <source>
        <dbReference type="Proteomes" id="UP000054893"/>
    </source>
</evidence>
<gene>
    <name evidence="1" type="ORF">AWB64_01274</name>
</gene>
<dbReference type="OrthoDB" id="8595273at2"/>
<proteinExistence type="predicted"/>
<dbReference type="RefSeq" id="WP_060817715.1">
    <property type="nucleotide sequence ID" value="NZ_FCOC02000002.1"/>
</dbReference>
<dbReference type="AlphaFoldDB" id="A0A158FHX4"/>
<evidence type="ECO:0000313" key="1">
    <source>
        <dbReference type="EMBL" id="SAL18650.1"/>
    </source>
</evidence>
<organism evidence="1 2">
    <name type="scientific">Caballeronia sordidicola</name>
    <name type="common">Burkholderia sordidicola</name>
    <dbReference type="NCBI Taxonomy" id="196367"/>
    <lineage>
        <taxon>Bacteria</taxon>
        <taxon>Pseudomonadati</taxon>
        <taxon>Pseudomonadota</taxon>
        <taxon>Betaproteobacteria</taxon>
        <taxon>Burkholderiales</taxon>
        <taxon>Burkholderiaceae</taxon>
        <taxon>Caballeronia</taxon>
    </lineage>
</organism>
<protein>
    <submittedName>
        <fullName evidence="1">Uncharacterized protein</fullName>
    </submittedName>
</protein>
<sequence>MTNRIADHEVAFGKLPRAWHTVSDLVMNGISGLIDPNADVFGVQIPRTLAQLLMDRLSFLNENSRYDRPPPRPKLVFSETNGGASALGAALTPLRHFFF</sequence>
<name>A0A158FHX4_CABSO</name>
<accession>A0A158FHX4</accession>
<dbReference type="EMBL" id="FCOC02000002">
    <property type="protein sequence ID" value="SAL18650.1"/>
    <property type="molecule type" value="Genomic_DNA"/>
</dbReference>